<dbReference type="Proteomes" id="UP000008711">
    <property type="component" value="Unassembled WGS sequence"/>
</dbReference>
<dbReference type="AlphaFoldDB" id="B3NZB4"/>
<evidence type="ECO:0000313" key="2">
    <source>
        <dbReference type="Proteomes" id="UP000008711"/>
    </source>
</evidence>
<sequence>MSAIRIPVEEAVDLMEPHDGRAGNEEEEAKQRNAIGMCGNWAASAATPAALPPSFNGCLATAAAIMDVKGSVLFASLALARANGSAVFHSGHAALLATHLRRRLL</sequence>
<protein>
    <submittedName>
        <fullName evidence="1">GG16808</fullName>
    </submittedName>
</protein>
<reference evidence="1 2" key="1">
    <citation type="journal article" date="2007" name="Nature">
        <title>Evolution of genes and genomes on the Drosophila phylogeny.</title>
        <authorList>
            <consortium name="Drosophila 12 Genomes Consortium"/>
            <person name="Clark A.G."/>
            <person name="Eisen M.B."/>
            <person name="Smith D.R."/>
            <person name="Bergman C.M."/>
            <person name="Oliver B."/>
            <person name="Markow T.A."/>
            <person name="Kaufman T.C."/>
            <person name="Kellis M."/>
            <person name="Gelbart W."/>
            <person name="Iyer V.N."/>
            <person name="Pollard D.A."/>
            <person name="Sackton T.B."/>
            <person name="Larracuente A.M."/>
            <person name="Singh N.D."/>
            <person name="Abad J.P."/>
            <person name="Abt D.N."/>
            <person name="Adryan B."/>
            <person name="Aguade M."/>
            <person name="Akashi H."/>
            <person name="Anderson W.W."/>
            <person name="Aquadro C.F."/>
            <person name="Ardell D.H."/>
            <person name="Arguello R."/>
            <person name="Artieri C.G."/>
            <person name="Barbash D.A."/>
            <person name="Barker D."/>
            <person name="Barsanti P."/>
            <person name="Batterham P."/>
            <person name="Batzoglou S."/>
            <person name="Begun D."/>
            <person name="Bhutkar A."/>
            <person name="Blanco E."/>
            <person name="Bosak S.A."/>
            <person name="Bradley R.K."/>
            <person name="Brand A.D."/>
            <person name="Brent M.R."/>
            <person name="Brooks A.N."/>
            <person name="Brown R.H."/>
            <person name="Butlin R.K."/>
            <person name="Caggese C."/>
            <person name="Calvi B.R."/>
            <person name="Bernardo de Carvalho A."/>
            <person name="Caspi A."/>
            <person name="Castrezana S."/>
            <person name="Celniker S.E."/>
            <person name="Chang J.L."/>
            <person name="Chapple C."/>
            <person name="Chatterji S."/>
            <person name="Chinwalla A."/>
            <person name="Civetta A."/>
            <person name="Clifton S.W."/>
            <person name="Comeron J.M."/>
            <person name="Costello J.C."/>
            <person name="Coyne J.A."/>
            <person name="Daub J."/>
            <person name="David R.G."/>
            <person name="Delcher A.L."/>
            <person name="Delehaunty K."/>
            <person name="Do C.B."/>
            <person name="Ebling H."/>
            <person name="Edwards K."/>
            <person name="Eickbush T."/>
            <person name="Evans J.D."/>
            <person name="Filipski A."/>
            <person name="Findeiss S."/>
            <person name="Freyhult E."/>
            <person name="Fulton L."/>
            <person name="Fulton R."/>
            <person name="Garcia A.C."/>
            <person name="Gardiner A."/>
            <person name="Garfield D.A."/>
            <person name="Garvin B.E."/>
            <person name="Gibson G."/>
            <person name="Gilbert D."/>
            <person name="Gnerre S."/>
            <person name="Godfrey J."/>
            <person name="Good R."/>
            <person name="Gotea V."/>
            <person name="Gravely B."/>
            <person name="Greenberg A.J."/>
            <person name="Griffiths-Jones S."/>
            <person name="Gross S."/>
            <person name="Guigo R."/>
            <person name="Gustafson E.A."/>
            <person name="Haerty W."/>
            <person name="Hahn M.W."/>
            <person name="Halligan D.L."/>
            <person name="Halpern A.L."/>
            <person name="Halter G.M."/>
            <person name="Han M.V."/>
            <person name="Heger A."/>
            <person name="Hillier L."/>
            <person name="Hinrichs A.S."/>
            <person name="Holmes I."/>
            <person name="Hoskins R.A."/>
            <person name="Hubisz M.J."/>
            <person name="Hultmark D."/>
            <person name="Huntley M.A."/>
            <person name="Jaffe D.B."/>
            <person name="Jagadeeshan S."/>
            <person name="Jeck W.R."/>
            <person name="Johnson J."/>
            <person name="Jones C.D."/>
            <person name="Jordan W.C."/>
            <person name="Karpen G.H."/>
            <person name="Kataoka E."/>
            <person name="Keightley P.D."/>
            <person name="Kheradpour P."/>
            <person name="Kirkness E.F."/>
            <person name="Koerich L.B."/>
            <person name="Kristiansen K."/>
            <person name="Kudrna D."/>
            <person name="Kulathinal R.J."/>
            <person name="Kumar S."/>
            <person name="Kwok R."/>
            <person name="Lander E."/>
            <person name="Langley C.H."/>
            <person name="Lapoint R."/>
            <person name="Lazzaro B.P."/>
            <person name="Lee S.J."/>
            <person name="Levesque L."/>
            <person name="Li R."/>
            <person name="Lin C.F."/>
            <person name="Lin M.F."/>
            <person name="Lindblad-Toh K."/>
            <person name="Llopart A."/>
            <person name="Long M."/>
            <person name="Low L."/>
            <person name="Lozovsky E."/>
            <person name="Lu J."/>
            <person name="Luo M."/>
            <person name="Machado C.A."/>
            <person name="Makalowski W."/>
            <person name="Marzo M."/>
            <person name="Matsuda M."/>
            <person name="Matzkin L."/>
            <person name="McAllister B."/>
            <person name="McBride C.S."/>
            <person name="McKernan B."/>
            <person name="McKernan K."/>
            <person name="Mendez-Lago M."/>
            <person name="Minx P."/>
            <person name="Mollenhauer M.U."/>
            <person name="Montooth K."/>
            <person name="Mount S.M."/>
            <person name="Mu X."/>
            <person name="Myers E."/>
            <person name="Negre B."/>
            <person name="Newfeld S."/>
            <person name="Nielsen R."/>
            <person name="Noor M.A."/>
            <person name="O'Grady P."/>
            <person name="Pachter L."/>
            <person name="Papaceit M."/>
            <person name="Parisi M.J."/>
            <person name="Parisi M."/>
            <person name="Parts L."/>
            <person name="Pedersen J.S."/>
            <person name="Pesole G."/>
            <person name="Phillippy A.M."/>
            <person name="Ponting C.P."/>
            <person name="Pop M."/>
            <person name="Porcelli D."/>
            <person name="Powell J.R."/>
            <person name="Prohaska S."/>
            <person name="Pruitt K."/>
            <person name="Puig M."/>
            <person name="Quesneville H."/>
            <person name="Ram K.R."/>
            <person name="Rand D."/>
            <person name="Rasmussen M.D."/>
            <person name="Reed L.K."/>
            <person name="Reenan R."/>
            <person name="Reily A."/>
            <person name="Remington K.A."/>
            <person name="Rieger T.T."/>
            <person name="Ritchie M.G."/>
            <person name="Robin C."/>
            <person name="Rogers Y.H."/>
            <person name="Rohde C."/>
            <person name="Rozas J."/>
            <person name="Rubenfield M.J."/>
            <person name="Ruiz A."/>
            <person name="Russo S."/>
            <person name="Salzberg S.L."/>
            <person name="Sanchez-Gracia A."/>
            <person name="Saranga D.J."/>
            <person name="Sato H."/>
            <person name="Schaeffer S.W."/>
            <person name="Schatz M.C."/>
            <person name="Schlenke T."/>
            <person name="Schwartz R."/>
            <person name="Segarra C."/>
            <person name="Singh R.S."/>
            <person name="Sirot L."/>
            <person name="Sirota M."/>
            <person name="Sisneros N.B."/>
            <person name="Smith C.D."/>
            <person name="Smith T.F."/>
            <person name="Spieth J."/>
            <person name="Stage D.E."/>
            <person name="Stark A."/>
            <person name="Stephan W."/>
            <person name="Strausberg R.L."/>
            <person name="Strempel S."/>
            <person name="Sturgill D."/>
            <person name="Sutton G."/>
            <person name="Sutton G.G."/>
            <person name="Tao W."/>
            <person name="Teichmann S."/>
            <person name="Tobari Y.N."/>
            <person name="Tomimura Y."/>
            <person name="Tsolas J.M."/>
            <person name="Valente V.L."/>
            <person name="Venter E."/>
            <person name="Venter J.C."/>
            <person name="Vicario S."/>
            <person name="Vieira F.G."/>
            <person name="Vilella A.J."/>
            <person name="Villasante A."/>
            <person name="Walenz B."/>
            <person name="Wang J."/>
            <person name="Wasserman M."/>
            <person name="Watts T."/>
            <person name="Wilson D."/>
            <person name="Wilson R.K."/>
            <person name="Wing R.A."/>
            <person name="Wolfner M.F."/>
            <person name="Wong A."/>
            <person name="Wong G.K."/>
            <person name="Wu C.I."/>
            <person name="Wu G."/>
            <person name="Yamamoto D."/>
            <person name="Yang H.P."/>
            <person name="Yang S.P."/>
            <person name="Yorke J.A."/>
            <person name="Yoshida K."/>
            <person name="Zdobnov E."/>
            <person name="Zhang P."/>
            <person name="Zhang Y."/>
            <person name="Zimin A.V."/>
            <person name="Baldwin J."/>
            <person name="Abdouelleil A."/>
            <person name="Abdulkadir J."/>
            <person name="Abebe A."/>
            <person name="Abera B."/>
            <person name="Abreu J."/>
            <person name="Acer S.C."/>
            <person name="Aftuck L."/>
            <person name="Alexander A."/>
            <person name="An P."/>
            <person name="Anderson E."/>
            <person name="Anderson S."/>
            <person name="Arachi H."/>
            <person name="Azer M."/>
            <person name="Bachantsang P."/>
            <person name="Barry A."/>
            <person name="Bayul T."/>
            <person name="Berlin A."/>
            <person name="Bessette D."/>
            <person name="Bloom T."/>
            <person name="Blye J."/>
            <person name="Boguslavskiy L."/>
            <person name="Bonnet C."/>
            <person name="Boukhgalter B."/>
            <person name="Bourzgui I."/>
            <person name="Brown A."/>
            <person name="Cahill P."/>
            <person name="Channer S."/>
            <person name="Cheshatsang Y."/>
            <person name="Chuda L."/>
            <person name="Citroen M."/>
            <person name="Collymore A."/>
            <person name="Cooke P."/>
            <person name="Costello M."/>
            <person name="D'Aco K."/>
            <person name="Daza R."/>
            <person name="De Haan G."/>
            <person name="DeGray S."/>
            <person name="DeMaso C."/>
            <person name="Dhargay N."/>
            <person name="Dooley K."/>
            <person name="Dooley E."/>
            <person name="Doricent M."/>
            <person name="Dorje P."/>
            <person name="Dorjee K."/>
            <person name="Dupes A."/>
            <person name="Elong R."/>
            <person name="Falk J."/>
            <person name="Farina A."/>
            <person name="Faro S."/>
            <person name="Ferguson D."/>
            <person name="Fisher S."/>
            <person name="Foley C.D."/>
            <person name="Franke A."/>
            <person name="Friedrich D."/>
            <person name="Gadbois L."/>
            <person name="Gearin G."/>
            <person name="Gearin C.R."/>
            <person name="Giannoukos G."/>
            <person name="Goode T."/>
            <person name="Graham J."/>
            <person name="Grandbois E."/>
            <person name="Grewal S."/>
            <person name="Gyaltsen K."/>
            <person name="Hafez N."/>
            <person name="Hagos B."/>
            <person name="Hall J."/>
            <person name="Henson C."/>
            <person name="Hollinger A."/>
            <person name="Honan T."/>
            <person name="Huard M.D."/>
            <person name="Hughes L."/>
            <person name="Hurhula B."/>
            <person name="Husby M.E."/>
            <person name="Kamat A."/>
            <person name="Kanga B."/>
            <person name="Kashin S."/>
            <person name="Khazanovich D."/>
            <person name="Kisner P."/>
            <person name="Lance K."/>
            <person name="Lara M."/>
            <person name="Lee W."/>
            <person name="Lennon N."/>
            <person name="Letendre F."/>
            <person name="LeVine R."/>
            <person name="Lipovsky A."/>
            <person name="Liu X."/>
            <person name="Liu J."/>
            <person name="Liu S."/>
            <person name="Lokyitsang T."/>
            <person name="Lokyitsang Y."/>
            <person name="Lubonja R."/>
            <person name="Lui A."/>
            <person name="MacDonald P."/>
            <person name="Magnisalis V."/>
            <person name="Maru K."/>
            <person name="Matthews C."/>
            <person name="McCusker W."/>
            <person name="McDonough S."/>
            <person name="Mehta T."/>
            <person name="Meldrim J."/>
            <person name="Meneus L."/>
            <person name="Mihai O."/>
            <person name="Mihalev A."/>
            <person name="Mihova T."/>
            <person name="Mittelman R."/>
            <person name="Mlenga V."/>
            <person name="Montmayeur A."/>
            <person name="Mulrain L."/>
            <person name="Navidi A."/>
            <person name="Naylor J."/>
            <person name="Negash T."/>
            <person name="Nguyen T."/>
            <person name="Nguyen N."/>
            <person name="Nicol R."/>
            <person name="Norbu C."/>
            <person name="Norbu N."/>
            <person name="Novod N."/>
            <person name="O'Neill B."/>
            <person name="Osman S."/>
            <person name="Markiewicz E."/>
            <person name="Oyono O.L."/>
            <person name="Patti C."/>
            <person name="Phunkhang P."/>
            <person name="Pierre F."/>
            <person name="Priest M."/>
            <person name="Raghuraman S."/>
            <person name="Rege F."/>
            <person name="Reyes R."/>
            <person name="Rise C."/>
            <person name="Rogov P."/>
            <person name="Ross K."/>
            <person name="Ryan E."/>
            <person name="Settipalli S."/>
            <person name="Shea T."/>
            <person name="Sherpa N."/>
            <person name="Shi L."/>
            <person name="Shih D."/>
            <person name="Sparrow T."/>
            <person name="Spaulding J."/>
            <person name="Stalker J."/>
            <person name="Stange-Thomann N."/>
            <person name="Stavropoulos S."/>
            <person name="Stone C."/>
            <person name="Strader C."/>
            <person name="Tesfaye S."/>
            <person name="Thomson T."/>
            <person name="Thoulutsang Y."/>
            <person name="Thoulutsang D."/>
            <person name="Topham K."/>
            <person name="Topping I."/>
            <person name="Tsamla T."/>
            <person name="Vassiliev H."/>
            <person name="Vo A."/>
            <person name="Wangchuk T."/>
            <person name="Wangdi T."/>
            <person name="Weiand M."/>
            <person name="Wilkinson J."/>
            <person name="Wilson A."/>
            <person name="Yadav S."/>
            <person name="Young G."/>
            <person name="Yu Q."/>
            <person name="Zembek L."/>
            <person name="Zhong D."/>
            <person name="Zimmer A."/>
            <person name="Zwirko Z."/>
            <person name="Jaffe D.B."/>
            <person name="Alvarez P."/>
            <person name="Brockman W."/>
            <person name="Butler J."/>
            <person name="Chin C."/>
            <person name="Gnerre S."/>
            <person name="Grabherr M."/>
            <person name="Kleber M."/>
            <person name="Mauceli E."/>
            <person name="MacCallum I."/>
        </authorList>
    </citation>
    <scope>NUCLEOTIDE SEQUENCE [LARGE SCALE GENOMIC DNA]</scope>
    <source>
        <strain evidence="1 2">TSC#14021-0224.01</strain>
    </source>
</reference>
<reference evidence="1 2" key="2">
    <citation type="journal article" date="2008" name="Bioinformatics">
        <title>Assembly reconciliation.</title>
        <authorList>
            <person name="Zimin A.V."/>
            <person name="Smith D.R."/>
            <person name="Sutton G."/>
            <person name="Yorke J.A."/>
        </authorList>
    </citation>
    <scope>NUCLEOTIDE SEQUENCE [LARGE SCALE GENOMIC DNA]</scope>
    <source>
        <strain evidence="1 2">TSC#14021-0224.01</strain>
    </source>
</reference>
<dbReference type="HOGENOM" id="CLU_2239324_0_0_1"/>
<gene>
    <name evidence="1" type="primary">Dere\GG16808</name>
    <name evidence="1" type="ORF">Dere_GG16808</name>
</gene>
<name>B3NZB4_DROER</name>
<accession>B3NZB4</accession>
<evidence type="ECO:0000313" key="1">
    <source>
        <dbReference type="EMBL" id="EDV48786.1"/>
    </source>
</evidence>
<proteinExistence type="predicted"/>
<organism evidence="1 2">
    <name type="scientific">Drosophila erecta</name>
    <name type="common">Fruit fly</name>
    <dbReference type="NCBI Taxonomy" id="7220"/>
    <lineage>
        <taxon>Eukaryota</taxon>
        <taxon>Metazoa</taxon>
        <taxon>Ecdysozoa</taxon>
        <taxon>Arthropoda</taxon>
        <taxon>Hexapoda</taxon>
        <taxon>Insecta</taxon>
        <taxon>Pterygota</taxon>
        <taxon>Neoptera</taxon>
        <taxon>Endopterygota</taxon>
        <taxon>Diptera</taxon>
        <taxon>Brachycera</taxon>
        <taxon>Muscomorpha</taxon>
        <taxon>Ephydroidea</taxon>
        <taxon>Drosophilidae</taxon>
        <taxon>Drosophila</taxon>
        <taxon>Sophophora</taxon>
    </lineage>
</organism>
<dbReference type="EMBL" id="CH954181">
    <property type="protein sequence ID" value="EDV48786.1"/>
    <property type="molecule type" value="Genomic_DNA"/>
</dbReference>
<keyword evidence="2" id="KW-1185">Reference proteome</keyword>